<evidence type="ECO:0000313" key="5">
    <source>
        <dbReference type="EMBL" id="QHQ39549.1"/>
    </source>
</evidence>
<dbReference type="Pfam" id="PF03807">
    <property type="entry name" value="F420_oxidored"/>
    <property type="match status" value="1"/>
</dbReference>
<feature type="domain" description="Pyrroline-5-carboxylate reductase catalytic N-terminal" evidence="2">
    <location>
        <begin position="5"/>
        <end position="82"/>
    </location>
</feature>
<dbReference type="Gene3D" id="1.10.1040.20">
    <property type="entry name" value="ProC-like, C-terminal domain"/>
    <property type="match status" value="1"/>
</dbReference>
<dbReference type="PANTHER" id="PTHR40459:SF1">
    <property type="entry name" value="CONSERVED HYPOTHETICAL ALANINE AND LEUCINE RICH PROTEIN"/>
    <property type="match status" value="1"/>
</dbReference>
<dbReference type="InterPro" id="IPR008927">
    <property type="entry name" value="6-PGluconate_DH-like_C_sf"/>
</dbReference>
<accession>A0A6P1TE61</accession>
<evidence type="ECO:0000259" key="2">
    <source>
        <dbReference type="Pfam" id="PF03807"/>
    </source>
</evidence>
<dbReference type="InterPro" id="IPR036291">
    <property type="entry name" value="NAD(P)-bd_dom_sf"/>
</dbReference>
<keyword evidence="6" id="KW-1185">Reference proteome</keyword>
<dbReference type="GO" id="GO:0016491">
    <property type="term" value="F:oxidoreductase activity"/>
    <property type="evidence" value="ECO:0007669"/>
    <property type="project" value="UniProtKB-KW"/>
</dbReference>
<gene>
    <name evidence="5" type="ORF">GTQ55_11525</name>
    <name evidence="4" type="ORF">HNQ53_000101</name>
</gene>
<dbReference type="OrthoDB" id="8650434at2"/>
<dbReference type="EMBL" id="CP047491">
    <property type="protein sequence ID" value="QHQ39549.1"/>
    <property type="molecule type" value="Genomic_DNA"/>
</dbReference>
<evidence type="ECO:0000256" key="1">
    <source>
        <dbReference type="ARBA" id="ARBA00023002"/>
    </source>
</evidence>
<feature type="domain" description="DUF2520" evidence="3">
    <location>
        <begin position="143"/>
        <end position="278"/>
    </location>
</feature>
<dbReference type="SUPFAM" id="SSF51735">
    <property type="entry name" value="NAD(P)-binding Rossmann-fold domains"/>
    <property type="match status" value="1"/>
</dbReference>
<evidence type="ECO:0000259" key="3">
    <source>
        <dbReference type="Pfam" id="PF10728"/>
    </source>
</evidence>
<evidence type="ECO:0000313" key="4">
    <source>
        <dbReference type="EMBL" id="MBB5209913.1"/>
    </source>
</evidence>
<dbReference type="EMBL" id="JACHHR010000001">
    <property type="protein sequence ID" value="MBB5209913.1"/>
    <property type="molecule type" value="Genomic_DNA"/>
</dbReference>
<dbReference type="AlphaFoldDB" id="A0A6P1TE61"/>
<reference evidence="4 7" key="2">
    <citation type="submission" date="2020-08" db="EMBL/GenBank/DDBJ databases">
        <title>Genomic Encyclopedia of Type Strains, Phase IV (KMG-IV): sequencing the most valuable type-strain genomes for metagenomic binning, comparative biology and taxonomic classification.</title>
        <authorList>
            <person name="Goeker M."/>
        </authorList>
    </citation>
    <scope>NUCLEOTIDE SEQUENCE [LARGE SCALE GENOMIC DNA]</scope>
    <source>
        <strain evidence="4 7">DSM 11525</strain>
    </source>
</reference>
<dbReference type="Proteomes" id="UP000464675">
    <property type="component" value="Chromosome"/>
</dbReference>
<dbReference type="Proteomes" id="UP000563601">
    <property type="component" value="Unassembled WGS sequence"/>
</dbReference>
<evidence type="ECO:0000313" key="6">
    <source>
        <dbReference type="Proteomes" id="UP000464675"/>
    </source>
</evidence>
<reference evidence="5 6" key="1">
    <citation type="submission" date="2020-01" db="EMBL/GenBank/DDBJ databases">
        <title>The possibility of degradation of plastic by Microbulbifer hydrolyticus IRE-31.</title>
        <authorList>
            <person name="Liu L."/>
        </authorList>
    </citation>
    <scope>NUCLEOTIDE SEQUENCE [LARGE SCALE GENOMIC DNA]</scope>
    <source>
        <strain evidence="5 6">IRE-31</strain>
    </source>
</reference>
<dbReference type="InterPro" id="IPR037108">
    <property type="entry name" value="TM1727-like_C_sf"/>
</dbReference>
<proteinExistence type="predicted"/>
<dbReference type="SUPFAM" id="SSF48179">
    <property type="entry name" value="6-phosphogluconate dehydrogenase C-terminal domain-like"/>
    <property type="match status" value="1"/>
</dbReference>
<protein>
    <submittedName>
        <fullName evidence="5">DUF2520 domain-containing protein</fullName>
    </submittedName>
    <submittedName>
        <fullName evidence="4">Short-subunit dehydrogenase-like oxidoreductase (DUF2520 family)</fullName>
    </submittedName>
</protein>
<name>A0A6P1TE61_9GAMM</name>
<dbReference type="Gene3D" id="3.40.50.720">
    <property type="entry name" value="NAD(P)-binding Rossmann-like Domain"/>
    <property type="match status" value="1"/>
</dbReference>
<dbReference type="RefSeq" id="WP_161858866.1">
    <property type="nucleotide sequence ID" value="NZ_CP047491.1"/>
</dbReference>
<dbReference type="PANTHER" id="PTHR40459">
    <property type="entry name" value="CONSERVED HYPOTHETICAL ALANINE AND LEUCINE RICH PROTEIN"/>
    <property type="match status" value="1"/>
</dbReference>
<evidence type="ECO:0000313" key="7">
    <source>
        <dbReference type="Proteomes" id="UP000563601"/>
    </source>
</evidence>
<sequence>MHTLNIIGAGNLGRTLARLWRERQVFHIGSICNRSLASAGEAAEFVGAGTATADIASMAPADFWLIAVADDSIEHVAAELAAHLHNVPAEQGTTDARPVVFHCSGALSSSALSACKHASLASTHPVHSFASPLRSLEDLPGSTVALEGDSVARKALGEAFSLLGCSCITLSPEQKVLYHTGSVMACNYLTALMALSLQTFAAAGIDADTARQLLAPIVMQTAKNNLALGPEKALTGPLARGDIRTVTRQLTALSELARAQPESDTPTLAEVYRLLGQAALPLAKKAGLDESTAQQFHTLFNEQKP</sequence>
<dbReference type="Pfam" id="PF10728">
    <property type="entry name" value="DUF2520"/>
    <property type="match status" value="1"/>
</dbReference>
<dbReference type="InterPro" id="IPR018931">
    <property type="entry name" value="DUF2520"/>
</dbReference>
<dbReference type="InterPro" id="IPR028939">
    <property type="entry name" value="P5C_Rdtase_cat_N"/>
</dbReference>
<organism evidence="4 7">
    <name type="scientific">Microbulbifer hydrolyticus</name>
    <dbReference type="NCBI Taxonomy" id="48074"/>
    <lineage>
        <taxon>Bacteria</taxon>
        <taxon>Pseudomonadati</taxon>
        <taxon>Pseudomonadota</taxon>
        <taxon>Gammaproteobacteria</taxon>
        <taxon>Cellvibrionales</taxon>
        <taxon>Microbulbiferaceae</taxon>
        <taxon>Microbulbifer</taxon>
    </lineage>
</organism>
<keyword evidence="1" id="KW-0560">Oxidoreductase</keyword>